<keyword evidence="3" id="KW-1185">Reference proteome</keyword>
<organism evidence="2 3">
    <name type="scientific">Tribonema minus</name>
    <dbReference type="NCBI Taxonomy" id="303371"/>
    <lineage>
        <taxon>Eukaryota</taxon>
        <taxon>Sar</taxon>
        <taxon>Stramenopiles</taxon>
        <taxon>Ochrophyta</taxon>
        <taxon>PX clade</taxon>
        <taxon>Xanthophyceae</taxon>
        <taxon>Tribonematales</taxon>
        <taxon>Tribonemataceae</taxon>
        <taxon>Tribonema</taxon>
    </lineage>
</organism>
<name>A0A836CJC1_9STRA</name>
<dbReference type="PANTHER" id="PTHR43392">
    <property type="entry name" value="AAA-TYPE ATPASE FAMILY PROTEIN / ANKYRIN REPEAT FAMILY PROTEIN"/>
    <property type="match status" value="1"/>
</dbReference>
<evidence type="ECO:0000313" key="2">
    <source>
        <dbReference type="EMBL" id="KAG5187388.1"/>
    </source>
</evidence>
<dbReference type="AlphaFoldDB" id="A0A836CJC1"/>
<dbReference type="GO" id="GO:0005524">
    <property type="term" value="F:ATP binding"/>
    <property type="evidence" value="ECO:0007669"/>
    <property type="project" value="InterPro"/>
</dbReference>
<dbReference type="SMART" id="SM00382">
    <property type="entry name" value="AAA"/>
    <property type="match status" value="1"/>
</dbReference>
<dbReference type="PANTHER" id="PTHR43392:SF2">
    <property type="entry name" value="AAA-TYPE ATPASE FAMILY PROTEIN _ ANKYRIN REPEAT FAMILY PROTEIN"/>
    <property type="match status" value="1"/>
</dbReference>
<dbReference type="SUPFAM" id="SSF52540">
    <property type="entry name" value="P-loop containing nucleoside triphosphate hydrolases"/>
    <property type="match status" value="1"/>
</dbReference>
<dbReference type="InterPro" id="IPR027417">
    <property type="entry name" value="P-loop_NTPase"/>
</dbReference>
<proteinExistence type="predicted"/>
<comment type="caution">
    <text evidence="2">The sequence shown here is derived from an EMBL/GenBank/DDBJ whole genome shotgun (WGS) entry which is preliminary data.</text>
</comment>
<evidence type="ECO:0000313" key="3">
    <source>
        <dbReference type="Proteomes" id="UP000664859"/>
    </source>
</evidence>
<evidence type="ECO:0000259" key="1">
    <source>
        <dbReference type="SMART" id="SM00382"/>
    </source>
</evidence>
<gene>
    <name evidence="2" type="ORF">JKP88DRAFT_161669</name>
</gene>
<dbReference type="Gene3D" id="3.40.50.300">
    <property type="entry name" value="P-loop containing nucleotide triphosphate hydrolases"/>
    <property type="match status" value="1"/>
</dbReference>
<dbReference type="EMBL" id="JAFCMP010000090">
    <property type="protein sequence ID" value="KAG5187388.1"/>
    <property type="molecule type" value="Genomic_DNA"/>
</dbReference>
<dbReference type="GO" id="GO:0016887">
    <property type="term" value="F:ATP hydrolysis activity"/>
    <property type="evidence" value="ECO:0007669"/>
    <property type="project" value="InterPro"/>
</dbReference>
<dbReference type="Pfam" id="PF00004">
    <property type="entry name" value="AAA"/>
    <property type="match status" value="1"/>
</dbReference>
<dbReference type="Proteomes" id="UP000664859">
    <property type="component" value="Unassembled WGS sequence"/>
</dbReference>
<accession>A0A836CJC1</accession>
<dbReference type="InterPro" id="IPR003959">
    <property type="entry name" value="ATPase_AAA_core"/>
</dbReference>
<dbReference type="InterPro" id="IPR050773">
    <property type="entry name" value="CbxX/CfxQ_RuBisCO_ESX"/>
</dbReference>
<reference evidence="2" key="1">
    <citation type="submission" date="2021-02" db="EMBL/GenBank/DDBJ databases">
        <title>First Annotated Genome of the Yellow-green Alga Tribonema minus.</title>
        <authorList>
            <person name="Mahan K.M."/>
        </authorList>
    </citation>
    <scope>NUCLEOTIDE SEQUENCE</scope>
    <source>
        <strain evidence="2">UTEX B ZZ1240</strain>
    </source>
</reference>
<feature type="non-terminal residue" evidence="2">
    <location>
        <position position="199"/>
    </location>
</feature>
<dbReference type="InterPro" id="IPR003593">
    <property type="entry name" value="AAA+_ATPase"/>
</dbReference>
<dbReference type="OrthoDB" id="2423195at2759"/>
<protein>
    <recommendedName>
        <fullName evidence="1">AAA+ ATPase domain-containing protein</fullName>
    </recommendedName>
</protein>
<sequence>MQAIDNLIRYSLGRLNLLTFVHTLLVQFLDTPLSFVQGYQHLMLVGPPGSGKSQYSNVLAQLYGALCIVADVDIKDGVARVKEKFPSDFIATYVGQTAPQTRDILVQSLEKVLLIDEAYGLTETGSSGKNKDDSYGHEAVNEIVSFLSTHMGQMIVIAAGYKEEMVKFRTSNVGLARRIPRVIQLAAIDGSTATRAFEL</sequence>
<feature type="domain" description="AAA+ ATPase" evidence="1">
    <location>
        <begin position="38"/>
        <end position="189"/>
    </location>
</feature>